<evidence type="ECO:0008006" key="4">
    <source>
        <dbReference type="Google" id="ProtNLM"/>
    </source>
</evidence>
<sequence>MQIVRSGLHRTDSKATVAPVHEPESNGLMSRRRKRAEADIRVLLEAWHSLRADGEDVPLWSKFDPVLCFPHLVGHLFVLALEPSGSWRVRLVGSSLRGALTNGAGKLMEEIYPPHVMQIFTPRLAELATKRRPMQIRQASAYDRVLHSLGVVLPFHQGDFLVTRIASATFYLDEFHPAGPLHAMSSEVETPAHDLVE</sequence>
<feature type="region of interest" description="Disordered" evidence="1">
    <location>
        <begin position="1"/>
        <end position="32"/>
    </location>
</feature>
<accession>A0A8S8XLW7</accession>
<organism evidence="2 3">
    <name type="scientific">Roseiterribacter gracilis</name>
    <dbReference type="NCBI Taxonomy" id="2812848"/>
    <lineage>
        <taxon>Bacteria</taxon>
        <taxon>Pseudomonadati</taxon>
        <taxon>Pseudomonadota</taxon>
        <taxon>Alphaproteobacteria</taxon>
        <taxon>Rhodospirillales</taxon>
        <taxon>Roseiterribacteraceae</taxon>
        <taxon>Roseiterribacter</taxon>
    </lineage>
</organism>
<protein>
    <recommendedName>
        <fullName evidence="4">PAS domain-containing protein</fullName>
    </recommendedName>
</protein>
<dbReference type="EMBL" id="BOPV01000001">
    <property type="protein sequence ID" value="GIL41800.1"/>
    <property type="molecule type" value="Genomic_DNA"/>
</dbReference>
<evidence type="ECO:0000256" key="1">
    <source>
        <dbReference type="SAM" id="MobiDB-lite"/>
    </source>
</evidence>
<dbReference type="AlphaFoldDB" id="A0A8S8XLW7"/>
<reference evidence="2" key="1">
    <citation type="submission" date="2021-02" db="EMBL/GenBank/DDBJ databases">
        <title>Genome sequence of Rhodospirillales sp. strain TMPK1 isolated from soil.</title>
        <authorList>
            <person name="Nakai R."/>
            <person name="Kusada H."/>
            <person name="Tamaki H."/>
        </authorList>
    </citation>
    <scope>NUCLEOTIDE SEQUENCE</scope>
    <source>
        <strain evidence="2">TMPK1</strain>
    </source>
</reference>
<name>A0A8S8XLW7_9PROT</name>
<evidence type="ECO:0000313" key="2">
    <source>
        <dbReference type="EMBL" id="GIL41800.1"/>
    </source>
</evidence>
<gene>
    <name evidence="2" type="ORF">TMPK1_40370</name>
</gene>
<keyword evidence="3" id="KW-1185">Reference proteome</keyword>
<proteinExistence type="predicted"/>
<dbReference type="Proteomes" id="UP000681075">
    <property type="component" value="Unassembled WGS sequence"/>
</dbReference>
<comment type="caution">
    <text evidence="2">The sequence shown here is derived from an EMBL/GenBank/DDBJ whole genome shotgun (WGS) entry which is preliminary data.</text>
</comment>
<evidence type="ECO:0000313" key="3">
    <source>
        <dbReference type="Proteomes" id="UP000681075"/>
    </source>
</evidence>